<comment type="caution">
    <text evidence="2">The sequence shown here is derived from an EMBL/GenBank/DDBJ whole genome shotgun (WGS) entry which is preliminary data.</text>
</comment>
<protein>
    <recommendedName>
        <fullName evidence="1">PiggyBac transposable element-derived protein domain-containing protein</fullName>
    </recommendedName>
</protein>
<dbReference type="PANTHER" id="PTHR47272:SF1">
    <property type="entry name" value="PIGGYBAC TRANSPOSABLE ELEMENT-DERIVED PROTEIN 3-LIKE"/>
    <property type="match status" value="1"/>
</dbReference>
<dbReference type="Pfam" id="PF13843">
    <property type="entry name" value="DDE_Tnp_1_7"/>
    <property type="match status" value="1"/>
</dbReference>
<sequence>MTHSCLFLGSDSLSSNILELSTPYSLFKYFFTEYIISNIVLQSLFSIQKDPSRPVLTNLRKLDNFFHFNDNTTMLPIEHSDHDRLHKVRPLLTELNKRFSSIPLERHLSIYEQLCSNKSRHFLKQYLPLKPHKWGYKFFVLCGVSGFAYKFEVYSGKENIVLPNEPDLGAAANIAVRLCRDIKRNQNYRVFFDNYYSTILLVSYLAQQGILSLGAIRRNRIVDCKLPTEKELKKEERGYCTEYIGVHEGVDKRATKEIRATRDKNK</sequence>
<reference evidence="2" key="1">
    <citation type="journal article" date="2023" name="Insect Mol. Biol.">
        <title>Genome sequencing provides insights into the evolution of gene families encoding plant cell wall-degrading enzymes in longhorned beetles.</title>
        <authorList>
            <person name="Shin N.R."/>
            <person name="Okamura Y."/>
            <person name="Kirsch R."/>
            <person name="Pauchet Y."/>
        </authorList>
    </citation>
    <scope>NUCLEOTIDE SEQUENCE</scope>
    <source>
        <strain evidence="2">AMC_N1</strain>
    </source>
</reference>
<accession>A0AAV8X5Y9</accession>
<evidence type="ECO:0000313" key="3">
    <source>
        <dbReference type="Proteomes" id="UP001162162"/>
    </source>
</evidence>
<evidence type="ECO:0000259" key="1">
    <source>
        <dbReference type="Pfam" id="PF13843"/>
    </source>
</evidence>
<keyword evidence="3" id="KW-1185">Reference proteome</keyword>
<organism evidence="2 3">
    <name type="scientific">Aromia moschata</name>
    <dbReference type="NCBI Taxonomy" id="1265417"/>
    <lineage>
        <taxon>Eukaryota</taxon>
        <taxon>Metazoa</taxon>
        <taxon>Ecdysozoa</taxon>
        <taxon>Arthropoda</taxon>
        <taxon>Hexapoda</taxon>
        <taxon>Insecta</taxon>
        <taxon>Pterygota</taxon>
        <taxon>Neoptera</taxon>
        <taxon>Endopterygota</taxon>
        <taxon>Coleoptera</taxon>
        <taxon>Polyphaga</taxon>
        <taxon>Cucujiformia</taxon>
        <taxon>Chrysomeloidea</taxon>
        <taxon>Cerambycidae</taxon>
        <taxon>Cerambycinae</taxon>
        <taxon>Callichromatini</taxon>
        <taxon>Aromia</taxon>
    </lineage>
</organism>
<proteinExistence type="predicted"/>
<evidence type="ECO:0000313" key="2">
    <source>
        <dbReference type="EMBL" id="KAJ8933967.1"/>
    </source>
</evidence>
<dbReference type="Proteomes" id="UP001162162">
    <property type="component" value="Unassembled WGS sequence"/>
</dbReference>
<feature type="domain" description="PiggyBac transposable element-derived protein" evidence="1">
    <location>
        <begin position="60"/>
        <end position="237"/>
    </location>
</feature>
<gene>
    <name evidence="2" type="ORF">NQ318_009326</name>
</gene>
<dbReference type="AlphaFoldDB" id="A0AAV8X5Y9"/>
<dbReference type="PANTHER" id="PTHR47272">
    <property type="entry name" value="DDE_TNP_1_7 DOMAIN-CONTAINING PROTEIN"/>
    <property type="match status" value="1"/>
</dbReference>
<dbReference type="InterPro" id="IPR029526">
    <property type="entry name" value="PGBD"/>
</dbReference>
<name>A0AAV8X5Y9_9CUCU</name>
<dbReference type="EMBL" id="JAPWTK010001136">
    <property type="protein sequence ID" value="KAJ8933967.1"/>
    <property type="molecule type" value="Genomic_DNA"/>
</dbReference>